<keyword evidence="2" id="KW-1185">Reference proteome</keyword>
<dbReference type="RefSeq" id="WP_003549908.1">
    <property type="nucleotide sequence ID" value="NC_006814.3"/>
</dbReference>
<dbReference type="KEGG" id="lac:LBA1715"/>
<dbReference type="PATRIC" id="fig|272621.13.peg.1636"/>
<organism evidence="2">
    <name type="scientific">Lactobacillus acidophilus (strain ATCC 700396 / NCK56 / N2 / NCFM)</name>
    <dbReference type="NCBI Taxonomy" id="272621"/>
    <lineage>
        <taxon>Bacteria</taxon>
        <taxon>Bacillati</taxon>
        <taxon>Bacillota</taxon>
        <taxon>Bacilli</taxon>
        <taxon>Lactobacillales</taxon>
        <taxon>Lactobacillaceae</taxon>
        <taxon>Lactobacillus</taxon>
    </lineage>
</organism>
<reference evidence="1 2" key="1">
    <citation type="journal article" date="2005" name="Proc. Natl. Acad. Sci. U.S.A.">
        <title>Complete genome sequence of the probiotic lactic acid bacterium Lactobacillus acidophilus NCFM.</title>
        <authorList>
            <person name="Altermann E."/>
            <person name="Russell W.M."/>
            <person name="Azcarate-Peril M.A."/>
            <person name="Barrangou R."/>
            <person name="Buck B.L."/>
            <person name="McAuliffe O."/>
            <person name="Souther N."/>
            <person name="Dobson A."/>
            <person name="Duong T."/>
            <person name="Callanan M."/>
            <person name="Lick S."/>
            <person name="Hamrick A."/>
            <person name="Cano R."/>
            <person name="Klaenhammer T.R."/>
        </authorList>
    </citation>
    <scope>NUCLEOTIDE SEQUENCE [LARGE SCALE GENOMIC DNA]</scope>
    <source>
        <strain evidence="2">ATCC 700396 / NCK56 / N2 / NCFM</strain>
    </source>
</reference>
<name>Q5FIE7_LACAC</name>
<evidence type="ECO:0000313" key="1">
    <source>
        <dbReference type="EMBL" id="AAV43527.1"/>
    </source>
</evidence>
<dbReference type="EMBL" id="CP000033">
    <property type="protein sequence ID" value="AAV43527.1"/>
    <property type="molecule type" value="Genomic_DNA"/>
</dbReference>
<dbReference type="BioCyc" id="LACI272621:G1G49-1683-MONOMER"/>
<accession>Q5FIE7</accession>
<dbReference type="STRING" id="272621.LBA1715"/>
<protein>
    <submittedName>
        <fullName evidence="1">Uncharacterized protein</fullName>
    </submittedName>
</protein>
<dbReference type="Proteomes" id="UP000006381">
    <property type="component" value="Chromosome"/>
</dbReference>
<dbReference type="HOGENOM" id="CLU_2935583_0_0_9"/>
<gene>
    <name evidence="1" type="ordered locus">LBA1715</name>
</gene>
<sequence>MMKKILSFIKSIFENKSFTSKKVKGNSVKINQNKVNVKGNIVQNINVGGVTEKEDHTNDE</sequence>
<evidence type="ECO:0000313" key="2">
    <source>
        <dbReference type="Proteomes" id="UP000006381"/>
    </source>
</evidence>
<dbReference type="GeneID" id="93289217"/>
<dbReference type="AlphaFoldDB" id="Q5FIE7"/>
<proteinExistence type="predicted"/>